<dbReference type="Proteomes" id="UP000281406">
    <property type="component" value="Unassembled WGS sequence"/>
</dbReference>
<sequence length="279" mass="31149">MTLSPVYHCSFLLLIDTDHCRPGTPHKSCSFGDALTSLSSSHHNLALVKVAQILHLPIFPASNINFEEVQTVNQLLDLQDADLVPALNWLQCWFGICQAFSRGPSGVYSTIDPSSDSICGCTILDGEQELLKVWLNKDDEYDSTSQSGVSQFVILSDDMMNSPIHSSHMTLHTALPRRMSRPNAACQSQRSLCRRSVPQCCMRQRTFAKPKSSTADVYPTVKAPLRHKSLDSEEDFEGLQFHLRQGLLSSSRSHFNVGQAKVRIKGTYRPQRGRSRAPF</sequence>
<comment type="caution">
    <text evidence="1">The sequence shown here is derived from an EMBL/GenBank/DDBJ whole genome shotgun (WGS) entry which is preliminary data.</text>
</comment>
<dbReference type="EMBL" id="RJVU01044706">
    <property type="protein sequence ID" value="ROL44594.1"/>
    <property type="molecule type" value="Genomic_DNA"/>
</dbReference>
<evidence type="ECO:0000313" key="2">
    <source>
        <dbReference type="Proteomes" id="UP000281406"/>
    </source>
</evidence>
<protein>
    <submittedName>
        <fullName evidence="1">Uncharacterized protein</fullName>
    </submittedName>
</protein>
<proteinExistence type="predicted"/>
<organism evidence="1 2">
    <name type="scientific">Anabarilius grahami</name>
    <name type="common">Kanglang fish</name>
    <name type="synonym">Barilius grahami</name>
    <dbReference type="NCBI Taxonomy" id="495550"/>
    <lineage>
        <taxon>Eukaryota</taxon>
        <taxon>Metazoa</taxon>
        <taxon>Chordata</taxon>
        <taxon>Craniata</taxon>
        <taxon>Vertebrata</taxon>
        <taxon>Euteleostomi</taxon>
        <taxon>Actinopterygii</taxon>
        <taxon>Neopterygii</taxon>
        <taxon>Teleostei</taxon>
        <taxon>Ostariophysi</taxon>
        <taxon>Cypriniformes</taxon>
        <taxon>Xenocyprididae</taxon>
        <taxon>Xenocypridinae</taxon>
        <taxon>Xenocypridinae incertae sedis</taxon>
        <taxon>Anabarilius</taxon>
    </lineage>
</organism>
<accession>A0A3N0YES4</accession>
<gene>
    <name evidence="1" type="ORF">DPX16_18305</name>
</gene>
<evidence type="ECO:0000313" key="1">
    <source>
        <dbReference type="EMBL" id="ROL44594.1"/>
    </source>
</evidence>
<reference evidence="1 2" key="1">
    <citation type="submission" date="2018-10" db="EMBL/GenBank/DDBJ databases">
        <title>Genome assembly for a Yunnan-Guizhou Plateau 3E fish, Anabarilius grahami (Regan), and its evolutionary and genetic applications.</title>
        <authorList>
            <person name="Jiang W."/>
        </authorList>
    </citation>
    <scope>NUCLEOTIDE SEQUENCE [LARGE SCALE GENOMIC DNA]</scope>
    <source>
        <strain evidence="1">AG-KIZ</strain>
        <tissue evidence="1">Muscle</tissue>
    </source>
</reference>
<keyword evidence="2" id="KW-1185">Reference proteome</keyword>
<dbReference type="AlphaFoldDB" id="A0A3N0YES4"/>
<name>A0A3N0YES4_ANAGA</name>